<protein>
    <submittedName>
        <fullName evidence="2">Peroxiredoxin</fullName>
    </submittedName>
</protein>
<reference evidence="2 3" key="1">
    <citation type="submission" date="2020-07" db="EMBL/GenBank/DDBJ databases">
        <title>Sequencing the genomes of 1000 actinobacteria strains.</title>
        <authorList>
            <person name="Klenk H.-P."/>
        </authorList>
    </citation>
    <scope>NUCLEOTIDE SEQUENCE [LARGE SCALE GENOMIC DNA]</scope>
    <source>
        <strain evidence="2 3">DSM 44442</strain>
    </source>
</reference>
<dbReference type="SUPFAM" id="SSF52833">
    <property type="entry name" value="Thioredoxin-like"/>
    <property type="match status" value="1"/>
</dbReference>
<dbReference type="RefSeq" id="WP_179824925.1">
    <property type="nucleotide sequence ID" value="NZ_JACCFS010000001.1"/>
</dbReference>
<dbReference type="Proteomes" id="UP000572051">
    <property type="component" value="Unassembled WGS sequence"/>
</dbReference>
<dbReference type="EMBL" id="JACCFS010000001">
    <property type="protein sequence ID" value="NYJ35635.1"/>
    <property type="molecule type" value="Genomic_DNA"/>
</dbReference>
<comment type="caution">
    <text evidence="2">The sequence shown here is derived from an EMBL/GenBank/DDBJ whole genome shotgun (WGS) entry which is preliminary data.</text>
</comment>
<dbReference type="InterPro" id="IPR032801">
    <property type="entry name" value="PXL2A/B/C"/>
</dbReference>
<dbReference type="CDD" id="cd02970">
    <property type="entry name" value="PRX_like2"/>
    <property type="match status" value="1"/>
</dbReference>
<proteinExistence type="predicted"/>
<gene>
    <name evidence="2" type="ORF">HNR10_003516</name>
</gene>
<keyword evidence="3" id="KW-1185">Reference proteome</keyword>
<sequence>MTTTPDPTAARLSVGETIAPREPADIRGETVPLPDPERLVHLQFRRFAGCPVCNVHLRSLALRHDEIRAAGVREVAVFHSSVRDMLPYQGDLPFDAVADPGRELYAAFGVGRSVRALLHPKAFTSPLRPSSWSAYMKGVRNGARLTGSPDGTDPIGLPADFLIGPEGRVRALRYGAHAADQWSVDELLALAAEARA</sequence>
<dbReference type="InterPro" id="IPR036249">
    <property type="entry name" value="Thioredoxin-like_sf"/>
</dbReference>
<accession>A0A7Z0EQU9</accession>
<feature type="domain" description="Thioredoxin" evidence="1">
    <location>
        <begin position="12"/>
        <end position="196"/>
    </location>
</feature>
<organism evidence="2 3">
    <name type="scientific">Nocardiopsis aegyptia</name>
    <dbReference type="NCBI Taxonomy" id="220378"/>
    <lineage>
        <taxon>Bacteria</taxon>
        <taxon>Bacillati</taxon>
        <taxon>Actinomycetota</taxon>
        <taxon>Actinomycetes</taxon>
        <taxon>Streptosporangiales</taxon>
        <taxon>Nocardiopsidaceae</taxon>
        <taxon>Nocardiopsis</taxon>
    </lineage>
</organism>
<dbReference type="InterPro" id="IPR013766">
    <property type="entry name" value="Thioredoxin_domain"/>
</dbReference>
<dbReference type="Gene3D" id="3.40.30.10">
    <property type="entry name" value="Glutaredoxin"/>
    <property type="match status" value="1"/>
</dbReference>
<dbReference type="Pfam" id="PF13911">
    <property type="entry name" value="AhpC-TSA_2"/>
    <property type="match status" value="1"/>
</dbReference>
<evidence type="ECO:0000259" key="1">
    <source>
        <dbReference type="PROSITE" id="PS51352"/>
    </source>
</evidence>
<evidence type="ECO:0000313" key="3">
    <source>
        <dbReference type="Proteomes" id="UP000572051"/>
    </source>
</evidence>
<evidence type="ECO:0000313" key="2">
    <source>
        <dbReference type="EMBL" id="NYJ35635.1"/>
    </source>
</evidence>
<name>A0A7Z0EQU9_9ACTN</name>
<dbReference type="PROSITE" id="PS51352">
    <property type="entry name" value="THIOREDOXIN_2"/>
    <property type="match status" value="1"/>
</dbReference>
<dbReference type="AlphaFoldDB" id="A0A7Z0EQU9"/>